<feature type="binding site" description="in other chain" evidence="8">
    <location>
        <position position="117"/>
    </location>
    <ligand>
        <name>deamido-NAD(+)</name>
        <dbReference type="ChEBI" id="CHEBI:58437"/>
        <note>ligand shared between two neighboring subunits</note>
    </ligand>
</feature>
<dbReference type="PANTHER" id="PTHR23090">
    <property type="entry name" value="NH 3 /GLUTAMINE-DEPENDENT NAD + SYNTHETASE"/>
    <property type="match status" value="1"/>
</dbReference>
<accession>A0AA46DY58</accession>
<comment type="similarity">
    <text evidence="1 8 9">Belongs to the NAD synthetase family.</text>
</comment>
<evidence type="ECO:0000256" key="10">
    <source>
        <dbReference type="RuleBase" id="RU003812"/>
    </source>
</evidence>
<dbReference type="SUPFAM" id="SSF52402">
    <property type="entry name" value="Adenine nucleotide alpha hydrolases-like"/>
    <property type="match status" value="1"/>
</dbReference>
<evidence type="ECO:0000313" key="13">
    <source>
        <dbReference type="Proteomes" id="UP000294678"/>
    </source>
</evidence>
<keyword evidence="6 8" id="KW-0460">Magnesium</keyword>
<dbReference type="Proteomes" id="UP000294678">
    <property type="component" value="Unassembled WGS sequence"/>
</dbReference>
<feature type="binding site" evidence="8">
    <location>
        <position position="142"/>
    </location>
    <ligand>
        <name>Mg(2+)</name>
        <dbReference type="ChEBI" id="CHEBI:18420"/>
    </ligand>
</feature>
<dbReference type="AlphaFoldDB" id="A0AA46DY58"/>
<evidence type="ECO:0000313" key="12">
    <source>
        <dbReference type="EMBL" id="TDT69753.1"/>
    </source>
</evidence>
<comment type="catalytic activity">
    <reaction evidence="8 10">
        <text>deamido-NAD(+) + NH4(+) + ATP = AMP + diphosphate + NAD(+) + H(+)</text>
        <dbReference type="Rhea" id="RHEA:21188"/>
        <dbReference type="ChEBI" id="CHEBI:15378"/>
        <dbReference type="ChEBI" id="CHEBI:28938"/>
        <dbReference type="ChEBI" id="CHEBI:30616"/>
        <dbReference type="ChEBI" id="CHEBI:33019"/>
        <dbReference type="ChEBI" id="CHEBI:57540"/>
        <dbReference type="ChEBI" id="CHEBI:58437"/>
        <dbReference type="ChEBI" id="CHEBI:456215"/>
        <dbReference type="EC" id="6.3.1.5"/>
    </reaction>
</comment>
<dbReference type="RefSeq" id="WP_134113166.1">
    <property type="nucleotide sequence ID" value="NZ_SOBG01000005.1"/>
</dbReference>
<feature type="binding site" evidence="8">
    <location>
        <position position="166"/>
    </location>
    <ligand>
        <name>ATP</name>
        <dbReference type="ChEBI" id="CHEBI:30616"/>
    </ligand>
</feature>
<gene>
    <name evidence="8" type="primary">nadE</name>
    <name evidence="12" type="ORF">EV215_1288</name>
</gene>
<keyword evidence="3 8" id="KW-0479">Metal-binding</keyword>
<dbReference type="HAMAP" id="MF_00193">
    <property type="entry name" value="NadE_ammonia_dep"/>
    <property type="match status" value="1"/>
</dbReference>
<evidence type="ECO:0000256" key="3">
    <source>
        <dbReference type="ARBA" id="ARBA00022723"/>
    </source>
</evidence>
<dbReference type="FunFam" id="3.40.50.620:FF:000106">
    <property type="entry name" value="Glutamine-dependent NAD(+) synthetase"/>
    <property type="match status" value="1"/>
</dbReference>
<evidence type="ECO:0000259" key="11">
    <source>
        <dbReference type="Pfam" id="PF02540"/>
    </source>
</evidence>
<evidence type="ECO:0000256" key="9">
    <source>
        <dbReference type="RuleBase" id="RU003811"/>
    </source>
</evidence>
<dbReference type="Gene3D" id="3.40.50.620">
    <property type="entry name" value="HUPs"/>
    <property type="match status" value="1"/>
</dbReference>
<reference evidence="12 13" key="1">
    <citation type="submission" date="2019-03" db="EMBL/GenBank/DDBJ databases">
        <title>Genomic Encyclopedia of Type Strains, Phase IV (KMG-IV): sequencing the most valuable type-strain genomes for metagenomic binning, comparative biology and taxonomic classification.</title>
        <authorList>
            <person name="Goeker M."/>
        </authorList>
    </citation>
    <scope>NUCLEOTIDE SEQUENCE [LARGE SCALE GENOMIC DNA]</scope>
    <source>
        <strain evidence="12 13">DSM 100055</strain>
    </source>
</reference>
<proteinExistence type="inferred from homology"/>
<evidence type="ECO:0000256" key="1">
    <source>
        <dbReference type="ARBA" id="ARBA00005859"/>
    </source>
</evidence>
<dbReference type="GO" id="GO:0004359">
    <property type="term" value="F:glutaminase activity"/>
    <property type="evidence" value="ECO:0007669"/>
    <property type="project" value="InterPro"/>
</dbReference>
<dbReference type="EC" id="6.3.1.5" evidence="8 10"/>
<dbReference type="PANTHER" id="PTHR23090:SF9">
    <property type="entry name" value="GLUTAMINE-DEPENDENT NAD(+) SYNTHETASE"/>
    <property type="match status" value="1"/>
</dbReference>
<dbReference type="GO" id="GO:0046872">
    <property type="term" value="F:metal ion binding"/>
    <property type="evidence" value="ECO:0007669"/>
    <property type="project" value="UniProtKB-KW"/>
</dbReference>
<dbReference type="InterPro" id="IPR022926">
    <property type="entry name" value="NH(3)-dep_NAD(+)_synth"/>
</dbReference>
<name>A0AA46DY58_9FUSO</name>
<dbReference type="GO" id="GO:0009435">
    <property type="term" value="P:NAD+ biosynthetic process"/>
    <property type="evidence" value="ECO:0007669"/>
    <property type="project" value="UniProtKB-UniRule"/>
</dbReference>
<dbReference type="CDD" id="cd00553">
    <property type="entry name" value="NAD_synthase"/>
    <property type="match status" value="1"/>
</dbReference>
<organism evidence="12 13">
    <name type="scientific">Hypnocyclicus thermotrophus</name>
    <dbReference type="NCBI Taxonomy" id="1627895"/>
    <lineage>
        <taxon>Bacteria</taxon>
        <taxon>Fusobacteriati</taxon>
        <taxon>Fusobacteriota</taxon>
        <taxon>Fusobacteriia</taxon>
        <taxon>Fusobacteriales</taxon>
        <taxon>Fusobacteriaceae</taxon>
        <taxon>Hypnocyclicus</taxon>
    </lineage>
</organism>
<feature type="binding site" evidence="8">
    <location>
        <position position="41"/>
    </location>
    <ligand>
        <name>Mg(2+)</name>
        <dbReference type="ChEBI" id="CHEBI:18420"/>
    </ligand>
</feature>
<keyword evidence="4 8" id="KW-0547">Nucleotide-binding</keyword>
<comment type="caution">
    <text evidence="8">Lacks conserved residue(s) required for the propagation of feature annotation.</text>
</comment>
<dbReference type="GO" id="GO:0003952">
    <property type="term" value="F:NAD+ synthase (glutamine-hydrolyzing) activity"/>
    <property type="evidence" value="ECO:0007669"/>
    <property type="project" value="InterPro"/>
</dbReference>
<evidence type="ECO:0000256" key="6">
    <source>
        <dbReference type="ARBA" id="ARBA00022842"/>
    </source>
</evidence>
<feature type="binding site" evidence="8">
    <location>
        <position position="137"/>
    </location>
    <ligand>
        <name>ATP</name>
        <dbReference type="ChEBI" id="CHEBI:30616"/>
    </ligand>
</feature>
<feature type="domain" description="NAD/GMP synthase" evidence="11">
    <location>
        <begin position="16"/>
        <end position="252"/>
    </location>
</feature>
<evidence type="ECO:0000256" key="5">
    <source>
        <dbReference type="ARBA" id="ARBA00022840"/>
    </source>
</evidence>
<feature type="binding site" evidence="8">
    <location>
        <begin position="35"/>
        <end position="42"/>
    </location>
    <ligand>
        <name>ATP</name>
        <dbReference type="ChEBI" id="CHEBI:30616"/>
    </ligand>
</feature>
<evidence type="ECO:0000256" key="8">
    <source>
        <dbReference type="HAMAP-Rule" id="MF_00193"/>
    </source>
</evidence>
<dbReference type="InterPro" id="IPR022310">
    <property type="entry name" value="NAD/GMP_synthase"/>
</dbReference>
<comment type="pathway">
    <text evidence="8">Cofactor biosynthesis; NAD(+) biosynthesis; NAD(+) from deamido-NAD(+) (ammonia route): step 1/1.</text>
</comment>
<sequence length="274" mass="31453">MKNKLDLNLELTQKILVDFVREEVHKSGFKKAVLGLSGGIDSALVAFIAKEALGPENVLGVMMPYKSSSQNSIDHAKLVVEKSKIKSELIEITDMVDAYFNKFSDMNNMRKGNKMARERMTILYDMSARENALVLGTSNKTELLLGYGTQHGDMASALNPIGDLYKTQVWALSEYMGVPKEVIEKKPSADLWEGQSDENELGFTYYEADKLLYAMIDERKTYEELLNEGYERPFIEKLYRKIKFSQYKRKLPVIAKVSARTIDRDFRYPRDWEI</sequence>
<keyword evidence="5 8" id="KW-0067">ATP-binding</keyword>
<comment type="subunit">
    <text evidence="8">Homodimer.</text>
</comment>
<evidence type="ECO:0000256" key="7">
    <source>
        <dbReference type="ARBA" id="ARBA00023027"/>
    </source>
</evidence>
<keyword evidence="7 8" id="KW-0520">NAD</keyword>
<dbReference type="GO" id="GO:0005737">
    <property type="term" value="C:cytoplasm"/>
    <property type="evidence" value="ECO:0007669"/>
    <property type="project" value="InterPro"/>
</dbReference>
<dbReference type="GO" id="GO:0005524">
    <property type="term" value="F:ATP binding"/>
    <property type="evidence" value="ECO:0007669"/>
    <property type="project" value="UniProtKB-UniRule"/>
</dbReference>
<keyword evidence="13" id="KW-1185">Reference proteome</keyword>
<comment type="function">
    <text evidence="8">Catalyzes the ATP-dependent amidation of deamido-NAD to form NAD. Uses ammonia as a nitrogen source.</text>
</comment>
<dbReference type="Pfam" id="PF02540">
    <property type="entry name" value="NAD_synthase"/>
    <property type="match status" value="1"/>
</dbReference>
<dbReference type="NCBIfam" id="NF010587">
    <property type="entry name" value="PRK13980.1"/>
    <property type="match status" value="1"/>
</dbReference>
<comment type="caution">
    <text evidence="12">The sequence shown here is derived from an EMBL/GenBank/DDBJ whole genome shotgun (WGS) entry which is preliminary data.</text>
</comment>
<keyword evidence="2 8" id="KW-0436">Ligase</keyword>
<protein>
    <recommendedName>
        <fullName evidence="8 10">NH(3)-dependent NAD(+) synthetase</fullName>
        <ecNumber evidence="8 10">6.3.1.5</ecNumber>
    </recommendedName>
</protein>
<dbReference type="NCBIfam" id="TIGR00552">
    <property type="entry name" value="nadE"/>
    <property type="match status" value="1"/>
</dbReference>
<dbReference type="InterPro" id="IPR003694">
    <property type="entry name" value="NAD_synthase"/>
</dbReference>
<dbReference type="GO" id="GO:0008795">
    <property type="term" value="F:NAD+ synthase activity"/>
    <property type="evidence" value="ECO:0007669"/>
    <property type="project" value="UniProtKB-UniRule"/>
</dbReference>
<evidence type="ECO:0000256" key="2">
    <source>
        <dbReference type="ARBA" id="ARBA00022598"/>
    </source>
</evidence>
<evidence type="ECO:0000256" key="4">
    <source>
        <dbReference type="ARBA" id="ARBA00022741"/>
    </source>
</evidence>
<dbReference type="InterPro" id="IPR014729">
    <property type="entry name" value="Rossmann-like_a/b/a_fold"/>
</dbReference>
<feature type="binding site" evidence="8">
    <location>
        <position position="188"/>
    </location>
    <ligand>
        <name>ATP</name>
        <dbReference type="ChEBI" id="CHEBI:30616"/>
    </ligand>
</feature>
<dbReference type="EMBL" id="SOBG01000005">
    <property type="protein sequence ID" value="TDT69753.1"/>
    <property type="molecule type" value="Genomic_DNA"/>
</dbReference>